<dbReference type="Gene3D" id="2.60.40.10">
    <property type="entry name" value="Immunoglobulins"/>
    <property type="match status" value="1"/>
</dbReference>
<dbReference type="SUPFAM" id="SSF48726">
    <property type="entry name" value="Immunoglobulin"/>
    <property type="match status" value="1"/>
</dbReference>
<comment type="caution">
    <text evidence="2">The sequence shown here is derived from an EMBL/GenBank/DDBJ whole genome shotgun (WGS) entry which is preliminary data.</text>
</comment>
<dbReference type="InterPro" id="IPR007110">
    <property type="entry name" value="Ig-like_dom"/>
</dbReference>
<proteinExistence type="predicted"/>
<dbReference type="InterPro" id="IPR013783">
    <property type="entry name" value="Ig-like_fold"/>
</dbReference>
<name>A0AAD5FDJ0_SILAS</name>
<feature type="domain" description="Ig-like" evidence="1">
    <location>
        <begin position="1"/>
        <end position="84"/>
    </location>
</feature>
<evidence type="ECO:0000259" key="1">
    <source>
        <dbReference type="PROSITE" id="PS50835"/>
    </source>
</evidence>
<reference evidence="2" key="1">
    <citation type="submission" date="2018-07" db="EMBL/GenBank/DDBJ databases">
        <title>Comparative genomics of catfishes provides insights into carnivory and benthic adaptation.</title>
        <authorList>
            <person name="Zhang Y."/>
            <person name="Wang D."/>
            <person name="Peng Z."/>
            <person name="Zheng S."/>
            <person name="Shao F."/>
            <person name="Tao W."/>
        </authorList>
    </citation>
    <scope>NUCLEOTIDE SEQUENCE</scope>
    <source>
        <strain evidence="2">Chongqing</strain>
    </source>
</reference>
<dbReference type="EMBL" id="MU565024">
    <property type="protein sequence ID" value="KAI5611564.1"/>
    <property type="molecule type" value="Genomic_DNA"/>
</dbReference>
<gene>
    <name evidence="2" type="ORF">C0J50_1205</name>
</gene>
<organism evidence="2 3">
    <name type="scientific">Silurus asotus</name>
    <name type="common">Amur catfish</name>
    <name type="synonym">Parasilurus asotus</name>
    <dbReference type="NCBI Taxonomy" id="30991"/>
    <lineage>
        <taxon>Eukaryota</taxon>
        <taxon>Metazoa</taxon>
        <taxon>Chordata</taxon>
        <taxon>Craniata</taxon>
        <taxon>Vertebrata</taxon>
        <taxon>Euteleostomi</taxon>
        <taxon>Actinopterygii</taxon>
        <taxon>Neopterygii</taxon>
        <taxon>Teleostei</taxon>
        <taxon>Ostariophysi</taxon>
        <taxon>Siluriformes</taxon>
        <taxon>Siluridae</taxon>
        <taxon>Silurus</taxon>
    </lineage>
</organism>
<evidence type="ECO:0000313" key="2">
    <source>
        <dbReference type="EMBL" id="KAI5611564.1"/>
    </source>
</evidence>
<dbReference type="PROSITE" id="PS50835">
    <property type="entry name" value="IG_LIKE"/>
    <property type="match status" value="1"/>
</dbReference>
<keyword evidence="3" id="KW-1185">Reference proteome</keyword>
<dbReference type="InterPro" id="IPR036179">
    <property type="entry name" value="Ig-like_dom_sf"/>
</dbReference>
<sequence length="136" mass="15404">MKCTAEYEEQHCGNISLFWCLSETEGPCQPLNDPDRYSFRIDETKITGDGGFRQQDAFITFPHLRLNDTGFYQCKASCQHSKATAVGHLINITVTGHDGTSLNRSDRCGMDPFLLAISIFTMLQIHDHFFLVLQVQ</sequence>
<protein>
    <recommendedName>
        <fullName evidence="1">Ig-like domain-containing protein</fullName>
    </recommendedName>
</protein>
<accession>A0AAD5FDJ0</accession>
<evidence type="ECO:0000313" key="3">
    <source>
        <dbReference type="Proteomes" id="UP001205998"/>
    </source>
</evidence>
<dbReference type="AlphaFoldDB" id="A0AAD5FDJ0"/>
<dbReference type="Proteomes" id="UP001205998">
    <property type="component" value="Unassembled WGS sequence"/>
</dbReference>